<protein>
    <submittedName>
        <fullName evidence="1">Uncharacterized protein</fullName>
    </submittedName>
</protein>
<gene>
    <name evidence="1" type="ORF">LCGC14_1144110</name>
</gene>
<organism evidence="1">
    <name type="scientific">marine sediment metagenome</name>
    <dbReference type="NCBI Taxonomy" id="412755"/>
    <lineage>
        <taxon>unclassified sequences</taxon>
        <taxon>metagenomes</taxon>
        <taxon>ecological metagenomes</taxon>
    </lineage>
</organism>
<dbReference type="EMBL" id="LAZR01005456">
    <property type="protein sequence ID" value="KKM99794.1"/>
    <property type="molecule type" value="Genomic_DNA"/>
</dbReference>
<reference evidence="1" key="1">
    <citation type="journal article" date="2015" name="Nature">
        <title>Complex archaea that bridge the gap between prokaryotes and eukaryotes.</title>
        <authorList>
            <person name="Spang A."/>
            <person name="Saw J.H."/>
            <person name="Jorgensen S.L."/>
            <person name="Zaremba-Niedzwiedzka K."/>
            <person name="Martijn J."/>
            <person name="Lind A.E."/>
            <person name="van Eijk R."/>
            <person name="Schleper C."/>
            <person name="Guy L."/>
            <person name="Ettema T.J."/>
        </authorList>
    </citation>
    <scope>NUCLEOTIDE SEQUENCE</scope>
</reference>
<proteinExistence type="predicted"/>
<comment type="caution">
    <text evidence="1">The sequence shown here is derived from an EMBL/GenBank/DDBJ whole genome shotgun (WGS) entry which is preliminary data.</text>
</comment>
<feature type="non-terminal residue" evidence="1">
    <location>
        <position position="1"/>
    </location>
</feature>
<sequence length="75" mass="8767">REAILSELQTRVCPRHGGYEPSYARTGCPNRLVVRMFVGLPEYEIDCPGVVWEVNNPPSWAVRMWRSFCVWVREN</sequence>
<name>A0A0F9LXG7_9ZZZZ</name>
<dbReference type="AlphaFoldDB" id="A0A0F9LXG7"/>
<evidence type="ECO:0000313" key="1">
    <source>
        <dbReference type="EMBL" id="KKM99794.1"/>
    </source>
</evidence>
<accession>A0A0F9LXG7</accession>